<dbReference type="Pfam" id="PF10544">
    <property type="entry name" value="T5orf172"/>
    <property type="match status" value="1"/>
</dbReference>
<dbReference type="InterPro" id="IPR053006">
    <property type="entry name" value="Meiosis_regulatory"/>
</dbReference>
<dbReference type="SMART" id="SM00974">
    <property type="entry name" value="T5orf172"/>
    <property type="match status" value="1"/>
</dbReference>
<dbReference type="Proteomes" id="UP000447873">
    <property type="component" value="Unassembled WGS sequence"/>
</dbReference>
<accession>A0A8H3UL13</accession>
<gene>
    <name evidence="3" type="ORF">EG328_004901</name>
</gene>
<feature type="region of interest" description="Disordered" evidence="1">
    <location>
        <begin position="106"/>
        <end position="189"/>
    </location>
</feature>
<evidence type="ECO:0000313" key="4">
    <source>
        <dbReference type="Proteomes" id="UP000447873"/>
    </source>
</evidence>
<protein>
    <recommendedName>
        <fullName evidence="2">Bacteriophage T5 Orf172 DNA-binding domain-containing protein</fullName>
    </recommendedName>
</protein>
<dbReference type="OrthoDB" id="2417614at2759"/>
<feature type="compositionally biased region" description="Basic and acidic residues" evidence="1">
    <location>
        <begin position="320"/>
        <end position="329"/>
    </location>
</feature>
<dbReference type="AlphaFoldDB" id="A0A8H3UL13"/>
<feature type="domain" description="Bacteriophage T5 Orf172 DNA-binding" evidence="2">
    <location>
        <begin position="476"/>
        <end position="577"/>
    </location>
</feature>
<reference evidence="3 4" key="1">
    <citation type="submission" date="2018-12" db="EMBL/GenBank/DDBJ databases">
        <title>Venturia inaequalis Genome Resource.</title>
        <authorList>
            <person name="Lichtner F.J."/>
        </authorList>
    </citation>
    <scope>NUCLEOTIDE SEQUENCE [LARGE SCALE GENOMIC DNA]</scope>
    <source>
        <strain evidence="3 4">120213</strain>
    </source>
</reference>
<organism evidence="3 4">
    <name type="scientific">Venturia inaequalis</name>
    <name type="common">Apple scab fungus</name>
    <dbReference type="NCBI Taxonomy" id="5025"/>
    <lineage>
        <taxon>Eukaryota</taxon>
        <taxon>Fungi</taxon>
        <taxon>Dikarya</taxon>
        <taxon>Ascomycota</taxon>
        <taxon>Pezizomycotina</taxon>
        <taxon>Dothideomycetes</taxon>
        <taxon>Pleosporomycetidae</taxon>
        <taxon>Venturiales</taxon>
        <taxon>Venturiaceae</taxon>
        <taxon>Venturia</taxon>
    </lineage>
</organism>
<name>A0A8H3UL13_VENIN</name>
<feature type="compositionally biased region" description="Basic and acidic residues" evidence="1">
    <location>
        <begin position="280"/>
        <end position="297"/>
    </location>
</feature>
<feature type="region of interest" description="Disordered" evidence="1">
    <location>
        <begin position="204"/>
        <end position="390"/>
    </location>
</feature>
<dbReference type="EMBL" id="WNWS01000265">
    <property type="protein sequence ID" value="KAE9972586.1"/>
    <property type="molecule type" value="Genomic_DNA"/>
</dbReference>
<proteinExistence type="predicted"/>
<sequence>MSSPIAKTPESYLVGLRRKDSKNALTTCRGVTDRGRACRRALASPKNSSRYDGAVVITDNDEDPAMFFCHQHKAQAEHLHADEGSVVSIQGRHSLEEVFRNLGLEDVDEEAEASPSPPARASRNDIGIPEPSRTVTNDYAPEPRPERTTPRRKRSHDNRKRTEPGPEPATKPSPSRRRPTEESRPVKKGGFFSSLIMCCFSDEPVTRKSKERSERERERLNAPRPVRVDSRRSETEHRSRPRPSGDYVYEQPDMEHRSSNPAVKLAGQQILSETPSPRIRGRDSDRRHDSGADPSEQKRKHQRRPSGAHHRSSQNSNLDKPSRTRRDFEVYNDSTPSKPPRQPYLNASFSHSDSPPALTNHRPPILYSKSTPDPQQLGRIPGEWPPPLPHQASDSTRICYAKLLTAMSEPPSKTDAPGYIYIFWQTEVQQTDDETSAVASIISAPASRGLKRQETILQRRFFDTSATARLPEKKDTEKTIFLKIGRATNVHQRLTQWKKQCEYDISLLRSYPYEKKRGEPRQVPNVVKVERLIHLHLEMLGMRVKKSCRCGTEHKEWFEVGASAGSVREVDGIVRGWVGWSMERFEG</sequence>
<feature type="compositionally biased region" description="Basic and acidic residues" evidence="1">
    <location>
        <begin position="204"/>
        <end position="238"/>
    </location>
</feature>
<dbReference type="PANTHER" id="PTHR28094:SF2">
    <property type="entry name" value="BACTERIOPHAGE T5 ORF172 DNA-BINDING DOMAIN-CONTAINING PROTEIN"/>
    <property type="match status" value="1"/>
</dbReference>
<evidence type="ECO:0000313" key="3">
    <source>
        <dbReference type="EMBL" id="KAE9972586.1"/>
    </source>
</evidence>
<feature type="compositionally biased region" description="Basic residues" evidence="1">
    <location>
        <begin position="298"/>
        <end position="312"/>
    </location>
</feature>
<evidence type="ECO:0000256" key="1">
    <source>
        <dbReference type="SAM" id="MobiDB-lite"/>
    </source>
</evidence>
<dbReference type="InterPro" id="IPR018306">
    <property type="entry name" value="Phage_T5_Orf172_DNA-bd"/>
</dbReference>
<evidence type="ECO:0000259" key="2">
    <source>
        <dbReference type="SMART" id="SM00974"/>
    </source>
</evidence>
<feature type="compositionally biased region" description="Basic residues" evidence="1">
    <location>
        <begin position="150"/>
        <end position="159"/>
    </location>
</feature>
<comment type="caution">
    <text evidence="3">The sequence shown here is derived from an EMBL/GenBank/DDBJ whole genome shotgun (WGS) entry which is preliminary data.</text>
</comment>
<dbReference type="PANTHER" id="PTHR28094">
    <property type="entry name" value="MEIOTICALLY UP-REGULATED GENE 113 PROTEIN"/>
    <property type="match status" value="1"/>
</dbReference>